<dbReference type="OrthoDB" id="406044at2759"/>
<evidence type="ECO:0000313" key="2">
    <source>
        <dbReference type="EMBL" id="TNV72341.1"/>
    </source>
</evidence>
<sequence>MLDGNRHGYGIVYTTDNYGRAHLYECQWDQGTPIEGRYITIWSFTNSWHKYSGTLSHTYRLHGQGSWHHENGFSYQGGWNEGKWHGQGKAKHIGGSGYEGGWNDGMYHGQGRETDTDGGYREGEWKEQKAIGVHKYYNKEGHLLKIVDEDTKEELTEEEYQKRLK</sequence>
<keyword evidence="1" id="KW-0677">Repeat</keyword>
<name>A0A8J8NCR1_HALGN</name>
<evidence type="ECO:0008006" key="4">
    <source>
        <dbReference type="Google" id="ProtNLM"/>
    </source>
</evidence>
<reference evidence="2" key="1">
    <citation type="submission" date="2019-06" db="EMBL/GenBank/DDBJ databases">
        <authorList>
            <person name="Zheng W."/>
        </authorList>
    </citation>
    <scope>NUCLEOTIDE SEQUENCE</scope>
    <source>
        <strain evidence="2">QDHG01</strain>
    </source>
</reference>
<organism evidence="2 3">
    <name type="scientific">Halteria grandinella</name>
    <dbReference type="NCBI Taxonomy" id="5974"/>
    <lineage>
        <taxon>Eukaryota</taxon>
        <taxon>Sar</taxon>
        <taxon>Alveolata</taxon>
        <taxon>Ciliophora</taxon>
        <taxon>Intramacronucleata</taxon>
        <taxon>Spirotrichea</taxon>
        <taxon>Stichotrichia</taxon>
        <taxon>Sporadotrichida</taxon>
        <taxon>Halteriidae</taxon>
        <taxon>Halteria</taxon>
    </lineage>
</organism>
<evidence type="ECO:0000256" key="1">
    <source>
        <dbReference type="ARBA" id="ARBA00022737"/>
    </source>
</evidence>
<dbReference type="Gene3D" id="2.20.110.10">
    <property type="entry name" value="Histone H3 K4-specific methyltransferase SET7/9 N-terminal domain"/>
    <property type="match status" value="1"/>
</dbReference>
<evidence type="ECO:0000313" key="3">
    <source>
        <dbReference type="Proteomes" id="UP000785679"/>
    </source>
</evidence>
<dbReference type="PANTHER" id="PTHR23084:SF263">
    <property type="entry name" value="MORN REPEAT-CONTAINING PROTEIN 1"/>
    <property type="match status" value="1"/>
</dbReference>
<protein>
    <recommendedName>
        <fullName evidence="4">MORN repeat protein</fullName>
    </recommendedName>
</protein>
<dbReference type="AlphaFoldDB" id="A0A8J8NCR1"/>
<dbReference type="SUPFAM" id="SSF82185">
    <property type="entry name" value="Histone H3 K4-specific methyltransferase SET7/9 N-terminal domain"/>
    <property type="match status" value="1"/>
</dbReference>
<keyword evidence="3" id="KW-1185">Reference proteome</keyword>
<comment type="caution">
    <text evidence="2">The sequence shown here is derived from an EMBL/GenBank/DDBJ whole genome shotgun (WGS) entry which is preliminary data.</text>
</comment>
<accession>A0A8J8NCR1</accession>
<dbReference type="InterPro" id="IPR003409">
    <property type="entry name" value="MORN"/>
</dbReference>
<dbReference type="Proteomes" id="UP000785679">
    <property type="component" value="Unassembled WGS sequence"/>
</dbReference>
<dbReference type="Pfam" id="PF02493">
    <property type="entry name" value="MORN"/>
    <property type="match status" value="3"/>
</dbReference>
<dbReference type="EMBL" id="RRYP01022781">
    <property type="protein sequence ID" value="TNV72341.1"/>
    <property type="molecule type" value="Genomic_DNA"/>
</dbReference>
<proteinExistence type="predicted"/>
<gene>
    <name evidence="2" type="ORF">FGO68_gene9338</name>
</gene>
<dbReference type="PANTHER" id="PTHR23084">
    <property type="entry name" value="PHOSPHATIDYLINOSITOL-4-PHOSPHATE 5-KINASE RELATED"/>
    <property type="match status" value="1"/>
</dbReference>